<reference evidence="2" key="1">
    <citation type="submission" date="2023-01" db="EMBL/GenBank/DDBJ databases">
        <authorList>
            <person name="Van Ghelder C."/>
            <person name="Rancurel C."/>
        </authorList>
    </citation>
    <scope>NUCLEOTIDE SEQUENCE</scope>
    <source>
        <strain evidence="2">CNCM I-4278</strain>
    </source>
</reference>
<dbReference type="OrthoDB" id="2157530at2759"/>
<protein>
    <recommendedName>
        <fullName evidence="1">Heterokaryon incompatibility domain-containing protein</fullName>
    </recommendedName>
</protein>
<dbReference type="EMBL" id="CAOQHR010000006">
    <property type="protein sequence ID" value="CAI6336228.1"/>
    <property type="molecule type" value="Genomic_DNA"/>
</dbReference>
<proteinExistence type="predicted"/>
<accession>A0A9W4XLP9</accession>
<organism evidence="2 3">
    <name type="scientific">Periconia digitata</name>
    <dbReference type="NCBI Taxonomy" id="1303443"/>
    <lineage>
        <taxon>Eukaryota</taxon>
        <taxon>Fungi</taxon>
        <taxon>Dikarya</taxon>
        <taxon>Ascomycota</taxon>
        <taxon>Pezizomycotina</taxon>
        <taxon>Dothideomycetes</taxon>
        <taxon>Pleosporomycetidae</taxon>
        <taxon>Pleosporales</taxon>
        <taxon>Massarineae</taxon>
        <taxon>Periconiaceae</taxon>
        <taxon>Periconia</taxon>
    </lineage>
</organism>
<dbReference type="Pfam" id="PF26639">
    <property type="entry name" value="Het-6_barrel"/>
    <property type="match status" value="1"/>
</dbReference>
<dbReference type="PANTHER" id="PTHR24148:SF73">
    <property type="entry name" value="HET DOMAIN PROTEIN (AFU_ORTHOLOGUE AFUA_8G01020)"/>
    <property type="match status" value="1"/>
</dbReference>
<dbReference type="PANTHER" id="PTHR24148">
    <property type="entry name" value="ANKYRIN REPEAT DOMAIN-CONTAINING PROTEIN 39 HOMOLOG-RELATED"/>
    <property type="match status" value="1"/>
</dbReference>
<evidence type="ECO:0000313" key="3">
    <source>
        <dbReference type="Proteomes" id="UP001152607"/>
    </source>
</evidence>
<dbReference type="InterPro" id="IPR052895">
    <property type="entry name" value="HetReg/Transcr_Mod"/>
</dbReference>
<comment type="caution">
    <text evidence="2">The sequence shown here is derived from an EMBL/GenBank/DDBJ whole genome shotgun (WGS) entry which is preliminary data.</text>
</comment>
<dbReference type="Proteomes" id="UP001152607">
    <property type="component" value="Unassembled WGS sequence"/>
</dbReference>
<dbReference type="Pfam" id="PF06985">
    <property type="entry name" value="HET"/>
    <property type="match status" value="1"/>
</dbReference>
<dbReference type="InterPro" id="IPR010730">
    <property type="entry name" value="HET"/>
</dbReference>
<name>A0A9W4XLP9_9PLEO</name>
<keyword evidence="3" id="KW-1185">Reference proteome</keyword>
<sequence>MAIAYRPLDQTQKEIRLLEIKSASRLDKPLRGTLFHARLPEASYTALSYVWGQPIHDKSAIAIKYAKPGARLFSTSGSETYDHEIGSSLSRSLRHLRQKYGKFVIWTDALCINQTDNEEKSWHIPLMSDIYSKAKEVHAWLGPRYDDNDNLIRNVHTAFELTNTVWSLADKVNKSHSLLPEQDWLEACFKLASADEQSDNPQDSDGQWLGFSNRLRSVALSSRQVVDNLASVMDLAANDYFARMWILQETGRANRLTFHYGLRQAPHRRVLLTLAVARSLGKSSQDLPVIETLQSLDARFLNCLLARTTCGQSLSFQHVMRGAYFTAPPLPRATNMRDLIYARLGLAKDPIGITVNYDLSVAEVFADASRFLLLEGSLELLITFKPYARHRGEVYTEDKMPSWANDWSIAGMDSFVRYRAAKDTTQQLVFTNYRDATVKQALNMSGVSVGNVQITKERFSWTVLESGLHRSTVTLGDLQAVDNVLSEENRMALVQRMEYIYEELGLEVPHAHIGTFFTQHSSHFAPFWCWWLYWVASLLELIGEAELLYPEKKSTYNIAELIFRHVPQELRGNIRVGRFGSKEGLLALIDYERWSSLVTSQGRNDNHPQDEAIMQLAEWLFHSAWGMRPAMLAGGRLAYIPEDASPEDEMVIFYGVKAPLVIRRCTEDTYRIIGPAHVCGAMEGQLMDIMTTRNTYNLI</sequence>
<feature type="domain" description="Heterokaryon incompatibility" evidence="1">
    <location>
        <begin position="44"/>
        <end position="249"/>
    </location>
</feature>
<gene>
    <name evidence="2" type="ORF">PDIGIT_LOCUS9320</name>
</gene>
<dbReference type="AlphaFoldDB" id="A0A9W4XLP9"/>
<evidence type="ECO:0000313" key="2">
    <source>
        <dbReference type="EMBL" id="CAI6336228.1"/>
    </source>
</evidence>
<evidence type="ECO:0000259" key="1">
    <source>
        <dbReference type="Pfam" id="PF06985"/>
    </source>
</evidence>